<dbReference type="Proteomes" id="UP000078316">
    <property type="component" value="Unassembled WGS sequence"/>
</dbReference>
<proteinExistence type="predicted"/>
<evidence type="ECO:0000313" key="2">
    <source>
        <dbReference type="Proteomes" id="UP000078316"/>
    </source>
</evidence>
<organism evidence="1 2">
    <name type="scientific">Methylobacterium platani</name>
    <dbReference type="NCBI Taxonomy" id="427683"/>
    <lineage>
        <taxon>Bacteria</taxon>
        <taxon>Pseudomonadati</taxon>
        <taxon>Pseudomonadota</taxon>
        <taxon>Alphaproteobacteria</taxon>
        <taxon>Hyphomicrobiales</taxon>
        <taxon>Methylobacteriaceae</taxon>
        <taxon>Methylobacterium</taxon>
    </lineage>
</organism>
<dbReference type="InterPro" id="IPR012106">
    <property type="entry name" value="Phage_Mu_Gp1"/>
</dbReference>
<protein>
    <submittedName>
        <fullName evidence="1">Uncharacterized protein</fullName>
    </submittedName>
</protein>
<dbReference type="Pfam" id="PF10123">
    <property type="entry name" value="Mu-like_Pro"/>
    <property type="match status" value="1"/>
</dbReference>
<reference evidence="1 2" key="1">
    <citation type="submission" date="2016-04" db="EMBL/GenBank/DDBJ databases">
        <authorList>
            <person name="Evans L.H."/>
            <person name="Alamgir A."/>
            <person name="Owens N."/>
            <person name="Weber N.D."/>
            <person name="Virtaneva K."/>
            <person name="Barbian K."/>
            <person name="Babar A."/>
            <person name="Rosenke K."/>
        </authorList>
    </citation>
    <scope>NUCLEOTIDE SEQUENCE [LARGE SCALE GENOMIC DNA]</scope>
    <source>
        <strain evidence="1 2">PMB02</strain>
    </source>
</reference>
<sequence length="107" mass="11356">MAKDQAAETDLSVLARRLGLPDDADEDAVVAAINAQTIGLIEHALGLRAGAGRDGIIAEIAALQADRAAYILHMLGDLGGKRKAIRTLQVREIMSDALREARDTLDP</sequence>
<dbReference type="EMBL" id="LWHQ01000005">
    <property type="protein sequence ID" value="OAS27458.1"/>
    <property type="molecule type" value="Genomic_DNA"/>
</dbReference>
<dbReference type="RefSeq" id="WP_048434448.1">
    <property type="nucleotide sequence ID" value="NZ_LWHQ01000005.1"/>
</dbReference>
<accession>A0A179SHY6</accession>
<comment type="caution">
    <text evidence="1">The sequence shown here is derived from an EMBL/GenBank/DDBJ whole genome shotgun (WGS) entry which is preliminary data.</text>
</comment>
<name>A0A179SHY6_9HYPH</name>
<gene>
    <name evidence="1" type="ORF">A5481_01465</name>
</gene>
<evidence type="ECO:0000313" key="1">
    <source>
        <dbReference type="EMBL" id="OAS27458.1"/>
    </source>
</evidence>
<dbReference type="AlphaFoldDB" id="A0A179SHY6"/>